<organism evidence="2 3">
    <name type="scientific">Sulfuriferula nivalis</name>
    <dbReference type="NCBI Taxonomy" id="2675298"/>
    <lineage>
        <taxon>Bacteria</taxon>
        <taxon>Pseudomonadati</taxon>
        <taxon>Pseudomonadota</taxon>
        <taxon>Betaproteobacteria</taxon>
        <taxon>Nitrosomonadales</taxon>
        <taxon>Sulfuricellaceae</taxon>
        <taxon>Sulfuriferula</taxon>
    </lineage>
</organism>
<feature type="chain" id="PRO_5032555513" evidence="1">
    <location>
        <begin position="21"/>
        <end position="96"/>
    </location>
</feature>
<sequence>MFLNMTAVLRKVVFSSMLMAVTVITQHNVYAAGPNANTSNSANRAANVNTAMVLSAGIASQLIDGILSTEEQIGLMADRILYTENLIVQVITIRNQ</sequence>
<keyword evidence="3" id="KW-1185">Reference proteome</keyword>
<protein>
    <submittedName>
        <fullName evidence="2">Uncharacterized protein</fullName>
    </submittedName>
</protein>
<evidence type="ECO:0000313" key="2">
    <source>
        <dbReference type="EMBL" id="BBP01011.1"/>
    </source>
</evidence>
<keyword evidence="1" id="KW-0732">Signal</keyword>
<name>A0A809RQ90_9PROT</name>
<feature type="signal peptide" evidence="1">
    <location>
        <begin position="1"/>
        <end position="20"/>
    </location>
</feature>
<dbReference type="RefSeq" id="WP_162084844.1">
    <property type="nucleotide sequence ID" value="NZ_AP021881.1"/>
</dbReference>
<evidence type="ECO:0000256" key="1">
    <source>
        <dbReference type="SAM" id="SignalP"/>
    </source>
</evidence>
<evidence type="ECO:0000313" key="3">
    <source>
        <dbReference type="Proteomes" id="UP000463939"/>
    </source>
</evidence>
<accession>A0A809RQ90</accession>
<proteinExistence type="predicted"/>
<gene>
    <name evidence="2" type="ORF">SFSGTM_17190</name>
</gene>
<dbReference type="Proteomes" id="UP000463939">
    <property type="component" value="Chromosome"/>
</dbReference>
<dbReference type="EMBL" id="AP021881">
    <property type="protein sequence ID" value="BBP01011.1"/>
    <property type="molecule type" value="Genomic_DNA"/>
</dbReference>
<dbReference type="AlphaFoldDB" id="A0A809RQ90"/>
<reference evidence="3" key="1">
    <citation type="submission" date="2019-11" db="EMBL/GenBank/DDBJ databases">
        <title>Isolation and characterization of a novel species in the genus Sulfuriferula.</title>
        <authorList>
            <person name="Mochizuki J."/>
            <person name="Kojima H."/>
            <person name="Fukui M."/>
        </authorList>
    </citation>
    <scope>NUCLEOTIDE SEQUENCE [LARGE SCALE GENOMIC DNA]</scope>
    <source>
        <strain evidence="3">SGTM</strain>
    </source>
</reference>
<dbReference type="KEGG" id="sniv:SFSGTM_17190"/>